<dbReference type="Proteomes" id="UP000184172">
    <property type="component" value="Unassembled WGS sequence"/>
</dbReference>
<sequence length="136" mass="15469">MELYLHRIHYRNGTNGAIFHKQQFLCFSIELPWRLNLPNLSCIPDGTYELELFYSPSFNHNLRVKEVVDRSGILTHPANDALNELRGCIAPVSQLTGIGKGLGSRKALDLLLMRIEGFKEWDEEVTLTILSDLSGR</sequence>
<gene>
    <name evidence="2" type="ORF">SAMN04487908_11910</name>
</gene>
<keyword evidence="3" id="KW-1185">Reference proteome</keyword>
<proteinExistence type="predicted"/>
<name>A0A1M6K1V9_9FLAO</name>
<dbReference type="Pfam" id="PF18925">
    <property type="entry name" value="DUF5675"/>
    <property type="match status" value="1"/>
</dbReference>
<dbReference type="OrthoDB" id="707810at2"/>
<dbReference type="EMBL" id="FQYV01000019">
    <property type="protein sequence ID" value="SHJ52924.1"/>
    <property type="molecule type" value="Genomic_DNA"/>
</dbReference>
<evidence type="ECO:0000313" key="3">
    <source>
        <dbReference type="Proteomes" id="UP000184172"/>
    </source>
</evidence>
<feature type="domain" description="DUF5675" evidence="1">
    <location>
        <begin position="5"/>
        <end position="115"/>
    </location>
</feature>
<dbReference type="RefSeq" id="WP_073219527.1">
    <property type="nucleotide sequence ID" value="NZ_FNNS01000007.1"/>
</dbReference>
<evidence type="ECO:0000259" key="1">
    <source>
        <dbReference type="Pfam" id="PF18925"/>
    </source>
</evidence>
<evidence type="ECO:0000313" key="2">
    <source>
        <dbReference type="EMBL" id="SHJ52924.1"/>
    </source>
</evidence>
<dbReference type="STRING" id="797419.SAMN05216556_10787"/>
<protein>
    <recommendedName>
        <fullName evidence="1">DUF5675 domain-containing protein</fullName>
    </recommendedName>
</protein>
<organism evidence="2 3">
    <name type="scientific">Aequorivita viscosa</name>
    <dbReference type="NCBI Taxonomy" id="797419"/>
    <lineage>
        <taxon>Bacteria</taxon>
        <taxon>Pseudomonadati</taxon>
        <taxon>Bacteroidota</taxon>
        <taxon>Flavobacteriia</taxon>
        <taxon>Flavobacteriales</taxon>
        <taxon>Flavobacteriaceae</taxon>
        <taxon>Aequorivita</taxon>
    </lineage>
</organism>
<reference evidence="3" key="1">
    <citation type="submission" date="2016-11" db="EMBL/GenBank/DDBJ databases">
        <authorList>
            <person name="Varghese N."/>
            <person name="Submissions S."/>
        </authorList>
    </citation>
    <scope>NUCLEOTIDE SEQUENCE [LARGE SCALE GENOMIC DNA]</scope>
    <source>
        <strain evidence="3">DSM 26349</strain>
    </source>
</reference>
<dbReference type="InterPro" id="IPR043732">
    <property type="entry name" value="DUF5675"/>
</dbReference>
<accession>A0A1M6K1V9</accession>
<dbReference type="AlphaFoldDB" id="A0A1M6K1V9"/>